<organism evidence="2 3">
    <name type="scientific">Handelsmanbacteria sp. (strain RIFCSPLOWO2_12_FULL_64_10)</name>
    <dbReference type="NCBI Taxonomy" id="1817868"/>
    <lineage>
        <taxon>Bacteria</taxon>
        <taxon>Candidatus Handelsmaniibacteriota</taxon>
    </lineage>
</organism>
<sequence>MGQDVEDLRDQAYQFLNDGLFGEDTALFPFVERWSAGGDRKALEILFEMVVTWLRDAVLVREGAPHRILHADRRGDVERLAVGVGVEAVSRALAEVERCRDMSRRNANVSLILISLWRRLRRHSRAA</sequence>
<gene>
    <name evidence="2" type="ORF">A3F84_16005</name>
</gene>
<dbReference type="EMBL" id="MFKF01000363">
    <property type="protein sequence ID" value="OGG45847.1"/>
    <property type="molecule type" value="Genomic_DNA"/>
</dbReference>
<proteinExistence type="predicted"/>
<evidence type="ECO:0000259" key="1">
    <source>
        <dbReference type="Pfam" id="PF09115"/>
    </source>
</evidence>
<dbReference type="Pfam" id="PF09115">
    <property type="entry name" value="DNApol3-delta_C"/>
    <property type="match status" value="1"/>
</dbReference>
<protein>
    <recommendedName>
        <fullName evidence="1">DNA polymerase III delta subunit C-terminal domain-containing protein</fullName>
    </recommendedName>
</protein>
<accession>A0A1F6CA88</accession>
<feature type="domain" description="DNA polymerase III delta subunit C-terminal" evidence="1">
    <location>
        <begin position="46"/>
        <end position="116"/>
    </location>
</feature>
<reference evidence="2 3" key="1">
    <citation type="journal article" date="2016" name="Nat. Commun.">
        <title>Thousands of microbial genomes shed light on interconnected biogeochemical processes in an aquifer system.</title>
        <authorList>
            <person name="Anantharaman K."/>
            <person name="Brown C.T."/>
            <person name="Hug L.A."/>
            <person name="Sharon I."/>
            <person name="Castelle C.J."/>
            <person name="Probst A.J."/>
            <person name="Thomas B.C."/>
            <person name="Singh A."/>
            <person name="Wilkins M.J."/>
            <person name="Karaoz U."/>
            <person name="Brodie E.L."/>
            <person name="Williams K.H."/>
            <person name="Hubbard S.S."/>
            <person name="Banfield J.F."/>
        </authorList>
    </citation>
    <scope>NUCLEOTIDE SEQUENCE [LARGE SCALE GENOMIC DNA]</scope>
    <source>
        <strain evidence="3">RIFCSPLOWO2_12_FULL_64_10</strain>
    </source>
</reference>
<evidence type="ECO:0000313" key="2">
    <source>
        <dbReference type="EMBL" id="OGG45847.1"/>
    </source>
</evidence>
<dbReference type="GO" id="GO:0009360">
    <property type="term" value="C:DNA polymerase III complex"/>
    <property type="evidence" value="ECO:0007669"/>
    <property type="project" value="InterPro"/>
</dbReference>
<dbReference type="GO" id="GO:0006260">
    <property type="term" value="P:DNA replication"/>
    <property type="evidence" value="ECO:0007669"/>
    <property type="project" value="InterPro"/>
</dbReference>
<dbReference type="GO" id="GO:0003887">
    <property type="term" value="F:DNA-directed DNA polymerase activity"/>
    <property type="evidence" value="ECO:0007669"/>
    <property type="project" value="InterPro"/>
</dbReference>
<comment type="caution">
    <text evidence="2">The sequence shown here is derived from an EMBL/GenBank/DDBJ whole genome shotgun (WGS) entry which is preliminary data.</text>
</comment>
<evidence type="ECO:0000313" key="3">
    <source>
        <dbReference type="Proteomes" id="UP000178606"/>
    </source>
</evidence>
<dbReference type="InterPro" id="IPR015199">
    <property type="entry name" value="DNA_pol_III_delta_C"/>
</dbReference>
<dbReference type="AlphaFoldDB" id="A0A1F6CA88"/>
<dbReference type="Proteomes" id="UP000178606">
    <property type="component" value="Unassembled WGS sequence"/>
</dbReference>
<name>A0A1F6CA88_HANXR</name>
<dbReference type="GO" id="GO:0003677">
    <property type="term" value="F:DNA binding"/>
    <property type="evidence" value="ECO:0007669"/>
    <property type="project" value="InterPro"/>
</dbReference>